<organism evidence="7 8">
    <name type="scientific">Erythranthe guttata</name>
    <name type="common">Yellow monkey flower</name>
    <name type="synonym">Mimulus guttatus</name>
    <dbReference type="NCBI Taxonomy" id="4155"/>
    <lineage>
        <taxon>Eukaryota</taxon>
        <taxon>Viridiplantae</taxon>
        <taxon>Streptophyta</taxon>
        <taxon>Embryophyta</taxon>
        <taxon>Tracheophyta</taxon>
        <taxon>Spermatophyta</taxon>
        <taxon>Magnoliopsida</taxon>
        <taxon>eudicotyledons</taxon>
        <taxon>Gunneridae</taxon>
        <taxon>Pentapetalae</taxon>
        <taxon>asterids</taxon>
        <taxon>lamiids</taxon>
        <taxon>Lamiales</taxon>
        <taxon>Phrymaceae</taxon>
        <taxon>Erythranthe</taxon>
    </lineage>
</organism>
<evidence type="ECO:0000256" key="2">
    <source>
        <dbReference type="ARBA" id="ARBA00005581"/>
    </source>
</evidence>
<dbReference type="Proteomes" id="UP000030748">
    <property type="component" value="Unassembled WGS sequence"/>
</dbReference>
<reference evidence="7 8" key="1">
    <citation type="journal article" date="2013" name="Proc. Natl. Acad. Sci. U.S.A.">
        <title>Fine-scale variation in meiotic recombination in Mimulus inferred from population shotgun sequencing.</title>
        <authorList>
            <person name="Hellsten U."/>
            <person name="Wright K.M."/>
            <person name="Jenkins J."/>
            <person name="Shu S."/>
            <person name="Yuan Y."/>
            <person name="Wessler S.R."/>
            <person name="Schmutz J."/>
            <person name="Willis J.H."/>
            <person name="Rokhsar D.S."/>
        </authorList>
    </citation>
    <scope>NUCLEOTIDE SEQUENCE [LARGE SCALE GENOMIC DNA]</scope>
    <source>
        <strain evidence="8">cv. DUN x IM62</strain>
    </source>
</reference>
<dbReference type="PhylomeDB" id="A0A022QVC5"/>
<gene>
    <name evidence="7" type="ORF">MIMGU_mgv1a020839mg</name>
</gene>
<evidence type="ECO:0000313" key="7">
    <source>
        <dbReference type="EMBL" id="EYU32667.1"/>
    </source>
</evidence>
<dbReference type="PANTHER" id="PTHR31232:SF156">
    <property type="entry name" value="PLANT SELF-INCOMPATIBILITY PROTEIN S1 FAMILY-RELATED"/>
    <property type="match status" value="1"/>
</dbReference>
<keyword evidence="3 6" id="KW-0713">Self-incompatibility</keyword>
<keyword evidence="4 6" id="KW-0964">Secreted</keyword>
<comment type="similarity">
    <text evidence="2 6">Belongs to the plant self-incompatibility (S1) protein family.</text>
</comment>
<keyword evidence="8" id="KW-1185">Reference proteome</keyword>
<proteinExistence type="inferred from homology"/>
<dbReference type="GO" id="GO:0060320">
    <property type="term" value="P:rejection of self pollen"/>
    <property type="evidence" value="ECO:0007669"/>
    <property type="project" value="UniProtKB-KW"/>
</dbReference>
<comment type="subcellular location">
    <subcellularLocation>
        <location evidence="1 6">Secreted</location>
    </subcellularLocation>
</comment>
<protein>
    <recommendedName>
        <fullName evidence="6">S-protein homolog</fullName>
    </recommendedName>
</protein>
<evidence type="ECO:0000256" key="5">
    <source>
        <dbReference type="ARBA" id="ARBA00022729"/>
    </source>
</evidence>
<name>A0A022QVC5_ERYGU</name>
<dbReference type="EMBL" id="KI630827">
    <property type="protein sequence ID" value="EYU32667.1"/>
    <property type="molecule type" value="Genomic_DNA"/>
</dbReference>
<evidence type="ECO:0000313" key="8">
    <source>
        <dbReference type="Proteomes" id="UP000030748"/>
    </source>
</evidence>
<dbReference type="AlphaFoldDB" id="A0A022QVC5"/>
<evidence type="ECO:0000256" key="1">
    <source>
        <dbReference type="ARBA" id="ARBA00004613"/>
    </source>
</evidence>
<dbReference type="Pfam" id="PF05938">
    <property type="entry name" value="Self-incomp_S1"/>
    <property type="match status" value="1"/>
</dbReference>
<dbReference type="PANTHER" id="PTHR31232">
    <property type="match status" value="1"/>
</dbReference>
<sequence>MSESGSALSQHKIHIYNQLPTNVIPLRFHCFSKDYFSGSVTILTGQSFNLSFASNLVRNNRYACHFSCGDRHADFDVFNVAWKNLHRTYNYVVMSDGFYVNYDANDHMNNLERVASWF</sequence>
<evidence type="ECO:0000256" key="3">
    <source>
        <dbReference type="ARBA" id="ARBA00022471"/>
    </source>
</evidence>
<dbReference type="InterPro" id="IPR010264">
    <property type="entry name" value="Self-incomp_S1"/>
</dbReference>
<keyword evidence="5" id="KW-0732">Signal</keyword>
<dbReference type="GO" id="GO:0005576">
    <property type="term" value="C:extracellular region"/>
    <property type="evidence" value="ECO:0007669"/>
    <property type="project" value="UniProtKB-SubCell"/>
</dbReference>
<accession>A0A022QVC5</accession>
<evidence type="ECO:0000256" key="6">
    <source>
        <dbReference type="RuleBase" id="RU367044"/>
    </source>
</evidence>
<evidence type="ECO:0000256" key="4">
    <source>
        <dbReference type="ARBA" id="ARBA00022525"/>
    </source>
</evidence>